<reference evidence="2 3" key="1">
    <citation type="submission" date="2022-04" db="EMBL/GenBank/DDBJ databases">
        <title>Positive selection, recombination, and allopatry shape intraspecific diversity of widespread and dominant cyanobacteria.</title>
        <authorList>
            <person name="Wei J."/>
            <person name="Shu W."/>
            <person name="Hu C."/>
        </authorList>
    </citation>
    <scope>NUCLEOTIDE SEQUENCE [LARGE SCALE GENOMIC DNA]</scope>
    <source>
        <strain evidence="2 3">DQ-A4</strain>
    </source>
</reference>
<dbReference type="Pfam" id="PF13430">
    <property type="entry name" value="DUF4112"/>
    <property type="match status" value="1"/>
</dbReference>
<gene>
    <name evidence="2" type="ORF">NC992_05760</name>
</gene>
<keyword evidence="1" id="KW-0812">Transmembrane</keyword>
<name>A0ABV0K0R1_9CYAN</name>
<dbReference type="PANTHER" id="PTHR35519">
    <property type="entry name" value="MEMBRANE PROTEINS"/>
    <property type="match status" value="1"/>
</dbReference>
<keyword evidence="1" id="KW-0472">Membrane</keyword>
<sequence>MNIVDTAAQLRNLNRIRRISRLMDTAFKIPVLGIKVGWDPVLGLVPGLGDLIATAVSAYVIVLAARFRLPRSILAQMVLNIGLEAVVGTVPLVGDLFDAFYKSNVRNLKLLEAHLQGQSTALEEADSLNLNSVQDGEIYT</sequence>
<dbReference type="EMBL" id="JAMPKX010000002">
    <property type="protein sequence ID" value="MEP0946372.1"/>
    <property type="molecule type" value="Genomic_DNA"/>
</dbReference>
<organism evidence="2 3">
    <name type="scientific">Leptolyngbya subtilissima DQ-A4</name>
    <dbReference type="NCBI Taxonomy" id="2933933"/>
    <lineage>
        <taxon>Bacteria</taxon>
        <taxon>Bacillati</taxon>
        <taxon>Cyanobacteriota</taxon>
        <taxon>Cyanophyceae</taxon>
        <taxon>Leptolyngbyales</taxon>
        <taxon>Leptolyngbyaceae</taxon>
        <taxon>Leptolyngbya group</taxon>
        <taxon>Leptolyngbya</taxon>
    </lineage>
</organism>
<keyword evidence="3" id="KW-1185">Reference proteome</keyword>
<protein>
    <submittedName>
        <fullName evidence="2">DUF4112 domain-containing protein</fullName>
    </submittedName>
</protein>
<proteinExistence type="predicted"/>
<dbReference type="RefSeq" id="WP_190695840.1">
    <property type="nucleotide sequence ID" value="NZ_JAMPKX010000002.1"/>
</dbReference>
<evidence type="ECO:0000313" key="3">
    <source>
        <dbReference type="Proteomes" id="UP001482513"/>
    </source>
</evidence>
<comment type="caution">
    <text evidence="2">The sequence shown here is derived from an EMBL/GenBank/DDBJ whole genome shotgun (WGS) entry which is preliminary data.</text>
</comment>
<keyword evidence="1" id="KW-1133">Transmembrane helix</keyword>
<dbReference type="PANTHER" id="PTHR35519:SF2">
    <property type="entry name" value="PH DOMAIN PROTEIN"/>
    <property type="match status" value="1"/>
</dbReference>
<evidence type="ECO:0000313" key="2">
    <source>
        <dbReference type="EMBL" id="MEP0946372.1"/>
    </source>
</evidence>
<evidence type="ECO:0000256" key="1">
    <source>
        <dbReference type="SAM" id="Phobius"/>
    </source>
</evidence>
<feature type="transmembrane region" description="Helical" evidence="1">
    <location>
        <begin position="48"/>
        <end position="67"/>
    </location>
</feature>
<dbReference type="Proteomes" id="UP001482513">
    <property type="component" value="Unassembled WGS sequence"/>
</dbReference>
<accession>A0ABV0K0R1</accession>
<dbReference type="InterPro" id="IPR025187">
    <property type="entry name" value="DUF4112"/>
</dbReference>